<dbReference type="EMBL" id="JAHLQK010000003">
    <property type="protein sequence ID" value="MBU5676615.1"/>
    <property type="molecule type" value="Genomic_DNA"/>
</dbReference>
<gene>
    <name evidence="6" type="ORF">KQI88_09310</name>
</gene>
<dbReference type="PROSITE" id="PS51000">
    <property type="entry name" value="HTH_DEOR_2"/>
    <property type="match status" value="1"/>
</dbReference>
<dbReference type="InterPro" id="IPR001845">
    <property type="entry name" value="HTH_ArsR_DNA-bd_dom"/>
</dbReference>
<name>A0ABS6G2B5_9FIRM</name>
<dbReference type="Pfam" id="PF08220">
    <property type="entry name" value="HTH_DeoR"/>
    <property type="match status" value="1"/>
</dbReference>
<reference evidence="6 7" key="1">
    <citation type="submission" date="2021-06" db="EMBL/GenBank/DDBJ databases">
        <authorList>
            <person name="Sun Q."/>
            <person name="Li D."/>
        </authorList>
    </citation>
    <scope>NUCLEOTIDE SEQUENCE [LARGE SCALE GENOMIC DNA]</scope>
    <source>
        <strain evidence="6 7">MSJ-5</strain>
    </source>
</reference>
<dbReference type="InterPro" id="IPR018356">
    <property type="entry name" value="Tscrpt_reg_HTH_DeoR_CS"/>
</dbReference>
<dbReference type="Pfam" id="PF00455">
    <property type="entry name" value="DeoRC"/>
    <property type="match status" value="1"/>
</dbReference>
<evidence type="ECO:0000256" key="1">
    <source>
        <dbReference type="ARBA" id="ARBA00023015"/>
    </source>
</evidence>
<evidence type="ECO:0000256" key="2">
    <source>
        <dbReference type="ARBA" id="ARBA00023125"/>
    </source>
</evidence>
<keyword evidence="3" id="KW-0804">Transcription</keyword>
<evidence type="ECO:0000313" key="6">
    <source>
        <dbReference type="EMBL" id="MBU5676615.1"/>
    </source>
</evidence>
<dbReference type="PROSITE" id="PS00894">
    <property type="entry name" value="HTH_DEOR_1"/>
    <property type="match status" value="1"/>
</dbReference>
<feature type="domain" description="HTH deoR-type" evidence="5">
    <location>
        <begin position="3"/>
        <end position="58"/>
    </location>
</feature>
<dbReference type="InterPro" id="IPR014036">
    <property type="entry name" value="DeoR-like_C"/>
</dbReference>
<dbReference type="PANTHER" id="PTHR30363">
    <property type="entry name" value="HTH-TYPE TRANSCRIPTIONAL REGULATOR SRLR-RELATED"/>
    <property type="match status" value="1"/>
</dbReference>
<protein>
    <submittedName>
        <fullName evidence="6">DeoR/GlpR family DNA-binding transcription regulator</fullName>
    </submittedName>
</protein>
<dbReference type="Proteomes" id="UP000779508">
    <property type="component" value="Unassembled WGS sequence"/>
</dbReference>
<evidence type="ECO:0000259" key="4">
    <source>
        <dbReference type="PROSITE" id="PS50987"/>
    </source>
</evidence>
<evidence type="ECO:0000256" key="3">
    <source>
        <dbReference type="ARBA" id="ARBA00023163"/>
    </source>
</evidence>
<proteinExistence type="predicted"/>
<keyword evidence="2 6" id="KW-0238">DNA-binding</keyword>
<keyword evidence="1" id="KW-0805">Transcription regulation</keyword>
<evidence type="ECO:0000259" key="5">
    <source>
        <dbReference type="PROSITE" id="PS51000"/>
    </source>
</evidence>
<dbReference type="GO" id="GO:0003677">
    <property type="term" value="F:DNA binding"/>
    <property type="evidence" value="ECO:0007669"/>
    <property type="project" value="UniProtKB-KW"/>
</dbReference>
<dbReference type="RefSeq" id="WP_216416574.1">
    <property type="nucleotide sequence ID" value="NZ_JAHLQK010000003.1"/>
</dbReference>
<dbReference type="InterPro" id="IPR050313">
    <property type="entry name" value="Carb_Metab_HTH_regulators"/>
</dbReference>
<dbReference type="PANTHER" id="PTHR30363:SF44">
    <property type="entry name" value="AGA OPERON TRANSCRIPTIONAL REPRESSOR-RELATED"/>
    <property type="match status" value="1"/>
</dbReference>
<organism evidence="6 7">
    <name type="scientific">Alkaliphilus flagellatus</name>
    <dbReference type="NCBI Taxonomy" id="2841507"/>
    <lineage>
        <taxon>Bacteria</taxon>
        <taxon>Bacillati</taxon>
        <taxon>Bacillota</taxon>
        <taxon>Clostridia</taxon>
        <taxon>Peptostreptococcales</taxon>
        <taxon>Natronincolaceae</taxon>
        <taxon>Alkaliphilus</taxon>
    </lineage>
</organism>
<dbReference type="SMART" id="SM01134">
    <property type="entry name" value="DeoRC"/>
    <property type="match status" value="1"/>
</dbReference>
<dbReference type="InterPro" id="IPR001034">
    <property type="entry name" value="DeoR_HTH"/>
</dbReference>
<dbReference type="PROSITE" id="PS50987">
    <property type="entry name" value="HTH_ARSR_2"/>
    <property type="match status" value="1"/>
</dbReference>
<comment type="caution">
    <text evidence="6">The sequence shown here is derived from an EMBL/GenBank/DDBJ whole genome shotgun (WGS) entry which is preliminary data.</text>
</comment>
<dbReference type="SMART" id="SM00420">
    <property type="entry name" value="HTH_DEOR"/>
    <property type="match status" value="1"/>
</dbReference>
<evidence type="ECO:0000313" key="7">
    <source>
        <dbReference type="Proteomes" id="UP000779508"/>
    </source>
</evidence>
<feature type="domain" description="HTH arsR-type" evidence="4">
    <location>
        <begin position="1"/>
        <end position="83"/>
    </location>
</feature>
<sequence>MLQAERRNHIIELLNRDGKVVIEDLARILEVSEMTIRRDLQHLEEHKLITRTHGGAVLHNLLTKEIPYTKKAEQNIEEKQRIGMYASSLVKEGDIIILDAGTTNMEIAKGIVDIKNLKIITNDLMIGAFLSKYDGIEVYCTGGIIQRDTGACLGNTTIEFLQNINADIAFVGASAIDIQKGITTPTMDKAQWKKEIIKCAERAILVADSLKFGKVSFAKICSLSRLDLIITDTGIDDEIRQEFKNLDVEVKLV</sequence>
<keyword evidence="7" id="KW-1185">Reference proteome</keyword>
<accession>A0ABS6G2B5</accession>